<feature type="compositionally biased region" description="Low complexity" evidence="1">
    <location>
        <begin position="212"/>
        <end position="221"/>
    </location>
</feature>
<dbReference type="HOGENOM" id="CLU_1206704_0_0_1"/>
<reference evidence="2" key="2">
    <citation type="submission" date="2024-10" db="UniProtKB">
        <authorList>
            <consortium name="EnsemblProtists"/>
        </authorList>
    </citation>
    <scope>IDENTIFICATION</scope>
</reference>
<dbReference type="PaxDb" id="2903-EOD12196"/>
<dbReference type="EnsemblProtists" id="EOD12196">
    <property type="protein sequence ID" value="EOD12196"/>
    <property type="gene ID" value="EMIHUDRAFT_104453"/>
</dbReference>
<dbReference type="AlphaFoldDB" id="A0A0D3ILR1"/>
<evidence type="ECO:0000313" key="3">
    <source>
        <dbReference type="Proteomes" id="UP000013827"/>
    </source>
</evidence>
<feature type="region of interest" description="Disordered" evidence="1">
    <location>
        <begin position="245"/>
        <end position="269"/>
    </location>
</feature>
<feature type="region of interest" description="Disordered" evidence="1">
    <location>
        <begin position="188"/>
        <end position="225"/>
    </location>
</feature>
<name>A0A0D3ILR1_EMIH1</name>
<sequence length="269" mass="29199">MGVMEEVFTDGGEDDFGRTIRRRRRSGSFFFFFLVLSFGMEQDESPRITPRRPIGAERGSYSVDDSRESIARPLTATKMTPQQIHADGSANLGRADNSLSRAILCLQYAFKNTALYGVGGFLAGYVLIRGVERSKLVTRWRGWRWHVPGAVGIVASIFGSRMGMLEALEELQQQGHARILEEKKSFAADRNAAAPAEDPPDAPPPPLDAPRPRLAAAAAAATGATTKDRVAAAFALRAERENSEIVREPAVWMSSPPSTAAGSSALPRP</sequence>
<proteinExistence type="predicted"/>
<protein>
    <recommendedName>
        <fullName evidence="4">HIG1 domain-containing protein</fullName>
    </recommendedName>
</protein>
<dbReference type="Proteomes" id="UP000013827">
    <property type="component" value="Unassembled WGS sequence"/>
</dbReference>
<reference evidence="3" key="1">
    <citation type="journal article" date="2013" name="Nature">
        <title>Pan genome of the phytoplankton Emiliania underpins its global distribution.</title>
        <authorList>
            <person name="Read B.A."/>
            <person name="Kegel J."/>
            <person name="Klute M.J."/>
            <person name="Kuo A."/>
            <person name="Lefebvre S.C."/>
            <person name="Maumus F."/>
            <person name="Mayer C."/>
            <person name="Miller J."/>
            <person name="Monier A."/>
            <person name="Salamov A."/>
            <person name="Young J."/>
            <person name="Aguilar M."/>
            <person name="Claverie J.M."/>
            <person name="Frickenhaus S."/>
            <person name="Gonzalez K."/>
            <person name="Herman E.K."/>
            <person name="Lin Y.C."/>
            <person name="Napier J."/>
            <person name="Ogata H."/>
            <person name="Sarno A.F."/>
            <person name="Shmutz J."/>
            <person name="Schroeder D."/>
            <person name="de Vargas C."/>
            <person name="Verret F."/>
            <person name="von Dassow P."/>
            <person name="Valentin K."/>
            <person name="Van de Peer Y."/>
            <person name="Wheeler G."/>
            <person name="Dacks J.B."/>
            <person name="Delwiche C.F."/>
            <person name="Dyhrman S.T."/>
            <person name="Glockner G."/>
            <person name="John U."/>
            <person name="Richards T."/>
            <person name="Worden A.Z."/>
            <person name="Zhang X."/>
            <person name="Grigoriev I.V."/>
            <person name="Allen A.E."/>
            <person name="Bidle K."/>
            <person name="Borodovsky M."/>
            <person name="Bowler C."/>
            <person name="Brownlee C."/>
            <person name="Cock J.M."/>
            <person name="Elias M."/>
            <person name="Gladyshev V.N."/>
            <person name="Groth M."/>
            <person name="Guda C."/>
            <person name="Hadaegh A."/>
            <person name="Iglesias-Rodriguez M.D."/>
            <person name="Jenkins J."/>
            <person name="Jones B.M."/>
            <person name="Lawson T."/>
            <person name="Leese F."/>
            <person name="Lindquist E."/>
            <person name="Lobanov A."/>
            <person name="Lomsadze A."/>
            <person name="Malik S.B."/>
            <person name="Marsh M.E."/>
            <person name="Mackinder L."/>
            <person name="Mock T."/>
            <person name="Mueller-Roeber B."/>
            <person name="Pagarete A."/>
            <person name="Parker M."/>
            <person name="Probert I."/>
            <person name="Quesneville H."/>
            <person name="Raines C."/>
            <person name="Rensing S.A."/>
            <person name="Riano-Pachon D.M."/>
            <person name="Richier S."/>
            <person name="Rokitta S."/>
            <person name="Shiraiwa Y."/>
            <person name="Soanes D.M."/>
            <person name="van der Giezen M."/>
            <person name="Wahlund T.M."/>
            <person name="Williams B."/>
            <person name="Wilson W."/>
            <person name="Wolfe G."/>
            <person name="Wurch L.L."/>
        </authorList>
    </citation>
    <scope>NUCLEOTIDE SEQUENCE</scope>
</reference>
<evidence type="ECO:0000256" key="1">
    <source>
        <dbReference type="SAM" id="MobiDB-lite"/>
    </source>
</evidence>
<dbReference type="RefSeq" id="XP_005764625.1">
    <property type="nucleotide sequence ID" value="XM_005764568.1"/>
</dbReference>
<accession>A0A0D3ILR1</accession>
<dbReference type="KEGG" id="ehx:EMIHUDRAFT_104453"/>
<evidence type="ECO:0000313" key="2">
    <source>
        <dbReference type="EnsemblProtists" id="EOD12196"/>
    </source>
</evidence>
<feature type="compositionally biased region" description="Low complexity" evidence="1">
    <location>
        <begin position="254"/>
        <end position="269"/>
    </location>
</feature>
<dbReference type="GeneID" id="17258290"/>
<keyword evidence="3" id="KW-1185">Reference proteome</keyword>
<evidence type="ECO:0008006" key="4">
    <source>
        <dbReference type="Google" id="ProtNLM"/>
    </source>
</evidence>
<organism evidence="2 3">
    <name type="scientific">Emiliania huxleyi (strain CCMP1516)</name>
    <dbReference type="NCBI Taxonomy" id="280463"/>
    <lineage>
        <taxon>Eukaryota</taxon>
        <taxon>Haptista</taxon>
        <taxon>Haptophyta</taxon>
        <taxon>Prymnesiophyceae</taxon>
        <taxon>Isochrysidales</taxon>
        <taxon>Noelaerhabdaceae</taxon>
        <taxon>Emiliania</taxon>
    </lineage>
</organism>